<keyword evidence="4" id="KW-0560">Oxidoreductase</keyword>
<comment type="similarity">
    <text evidence="2">Belongs to the PdxA family. PdxA2 subfamily.</text>
</comment>
<dbReference type="Gene3D" id="3.40.718.10">
    <property type="entry name" value="Isopropylmalate Dehydrogenase"/>
    <property type="match status" value="1"/>
</dbReference>
<evidence type="ECO:0000256" key="5">
    <source>
        <dbReference type="ARBA" id="ARBA00023027"/>
    </source>
</evidence>
<gene>
    <name evidence="6" type="ORF">B4121_0114</name>
</gene>
<dbReference type="GO" id="GO:0051287">
    <property type="term" value="F:NAD binding"/>
    <property type="evidence" value="ECO:0007669"/>
    <property type="project" value="InterPro"/>
</dbReference>
<evidence type="ECO:0000256" key="1">
    <source>
        <dbReference type="ARBA" id="ARBA00001968"/>
    </source>
</evidence>
<comment type="caution">
    <text evidence="6">The sequence shown here is derived from an EMBL/GenBank/DDBJ whole genome shotgun (WGS) entry which is preliminary data.</text>
</comment>
<evidence type="ECO:0000256" key="3">
    <source>
        <dbReference type="ARBA" id="ARBA00022723"/>
    </source>
</evidence>
<evidence type="ECO:0000256" key="2">
    <source>
        <dbReference type="ARBA" id="ARBA00009464"/>
    </source>
</evidence>
<evidence type="ECO:0000256" key="4">
    <source>
        <dbReference type="ARBA" id="ARBA00023002"/>
    </source>
</evidence>
<evidence type="ECO:0000313" key="7">
    <source>
        <dbReference type="Proteomes" id="UP000185604"/>
    </source>
</evidence>
<dbReference type="Proteomes" id="UP000185604">
    <property type="component" value="Unassembled WGS sequence"/>
</dbReference>
<dbReference type="AlphaFoldDB" id="A0A7Z0X3A1"/>
<dbReference type="GO" id="GO:0046872">
    <property type="term" value="F:metal ion binding"/>
    <property type="evidence" value="ECO:0007669"/>
    <property type="project" value="UniProtKB-KW"/>
</dbReference>
<comment type="cofactor">
    <cofactor evidence="1">
        <name>a divalent metal cation</name>
        <dbReference type="ChEBI" id="CHEBI:60240"/>
    </cofactor>
</comment>
<protein>
    <submittedName>
        <fullName evidence="6">4-hydroxythreonine-4-phosphate dehydrogenase</fullName>
    </submittedName>
</protein>
<accession>A0A7Z0X3A1</accession>
<keyword evidence="3" id="KW-0479">Metal-binding</keyword>
<dbReference type="Pfam" id="PF04166">
    <property type="entry name" value="PdxA"/>
    <property type="match status" value="1"/>
</dbReference>
<sequence length="66" mass="6855">MVAMYDDPGHGPLGLKAGVSITVGLPMIRTSVDHGTAFDNEGTGKADPASLEEAVRQAIVLSVRYA</sequence>
<reference evidence="6 7" key="1">
    <citation type="journal article" date="2016" name="Front. Microbiol.">
        <title>High-Level Heat Resistance of Spores of Bacillus amyloliquefaciens and Bacillus licheniformis Results from the Presence of a spoVA Operon in a Tn1546 Transposon.</title>
        <authorList>
            <person name="Berendsen E.M."/>
            <person name="Koning R.A."/>
            <person name="Boekhorst J."/>
            <person name="de Jong A."/>
            <person name="Kuipers O.P."/>
            <person name="Wells-Bennik M.H."/>
        </authorList>
    </citation>
    <scope>NUCLEOTIDE SEQUENCE [LARGE SCALE GENOMIC DNA]</scope>
    <source>
        <strain evidence="6 7">B4121</strain>
    </source>
</reference>
<dbReference type="InterPro" id="IPR005255">
    <property type="entry name" value="PdxA_fam"/>
</dbReference>
<dbReference type="GO" id="GO:0016491">
    <property type="term" value="F:oxidoreductase activity"/>
    <property type="evidence" value="ECO:0007669"/>
    <property type="project" value="UniProtKB-KW"/>
</dbReference>
<dbReference type="PANTHER" id="PTHR30004">
    <property type="entry name" value="4-HYDROXYTHREONINE-4-PHOSPHATE DEHYDROGENASE"/>
    <property type="match status" value="1"/>
</dbReference>
<dbReference type="EMBL" id="LKPO01000001">
    <property type="protein sequence ID" value="OLF98587.1"/>
    <property type="molecule type" value="Genomic_DNA"/>
</dbReference>
<name>A0A7Z0X3A1_9BACI</name>
<keyword evidence="5" id="KW-0520">NAD</keyword>
<organism evidence="6 7">
    <name type="scientific">Bacillus paralicheniformis</name>
    <dbReference type="NCBI Taxonomy" id="1648923"/>
    <lineage>
        <taxon>Bacteria</taxon>
        <taxon>Bacillati</taxon>
        <taxon>Bacillota</taxon>
        <taxon>Bacilli</taxon>
        <taxon>Bacillales</taxon>
        <taxon>Bacillaceae</taxon>
        <taxon>Bacillus</taxon>
    </lineage>
</organism>
<proteinExistence type="inferred from homology"/>
<evidence type="ECO:0000313" key="6">
    <source>
        <dbReference type="EMBL" id="OLF98587.1"/>
    </source>
</evidence>
<dbReference type="SUPFAM" id="SSF53659">
    <property type="entry name" value="Isocitrate/Isopropylmalate dehydrogenase-like"/>
    <property type="match status" value="1"/>
</dbReference>
<dbReference type="PANTHER" id="PTHR30004:SF6">
    <property type="entry name" value="D-THREONATE 4-PHOSPHATE DEHYDROGENASE"/>
    <property type="match status" value="1"/>
</dbReference>